<proteinExistence type="inferred from homology"/>
<dbReference type="InterPro" id="IPR010201">
    <property type="entry name" value="HflK"/>
</dbReference>
<feature type="transmembrane region" description="Helical" evidence="3">
    <location>
        <begin position="53"/>
        <end position="74"/>
    </location>
</feature>
<sequence length="379" mass="42261">MAWNEPGNKGKDPWGNKSGNDKGPPDLDEVFRNISKRFGGGKGNGSGPSFSSFSLVIVLGIAVAVWGLSGFYTVKEAEKGVELRFGKYVGEVEPGLQWKATFIDEVFPVNVNTVRSIPASGSMLTADENVVLVELDVQYRVVDAYNFLFSAVDANASLREATDSALRYVVGHNKMDDILTTGRDQIRRDTWAEVERIIEPYKLGIQIEDVNFLPARPPEEVKDAFDDAISAQEDEQRFIREAEAYARAIEPKARGQVQRMEQQANAYKEREILEAKGKIARFELLLPQYKAAPEVTRERLYLDSMQEVMKGTSKVLVDSKSSNNMMYLPLDKLMQNSQSDSKPRKVSSNSSLNSSSNTVSKNSMPTDSRPSRGERQGRN</sequence>
<organism evidence="6 7">
    <name type="scientific">Shewanella hanedai</name>
    <name type="common">Alteromonas hanedai</name>
    <dbReference type="NCBI Taxonomy" id="25"/>
    <lineage>
        <taxon>Bacteria</taxon>
        <taxon>Pseudomonadati</taxon>
        <taxon>Pseudomonadota</taxon>
        <taxon>Gammaproteobacteria</taxon>
        <taxon>Alteromonadales</taxon>
        <taxon>Shewanellaceae</taxon>
        <taxon>Shewanella</taxon>
    </lineage>
</organism>
<evidence type="ECO:0000256" key="1">
    <source>
        <dbReference type="ARBA" id="ARBA00004167"/>
    </source>
</evidence>
<comment type="similarity">
    <text evidence="2 3">Belongs to the band 7/mec-2 family. HflK subfamily.</text>
</comment>
<keyword evidence="6" id="KW-0645">Protease</keyword>
<dbReference type="SUPFAM" id="SSF117892">
    <property type="entry name" value="Band 7/SPFH domain"/>
    <property type="match status" value="1"/>
</dbReference>
<dbReference type="InterPro" id="IPR036013">
    <property type="entry name" value="Band_7/SPFH_dom_sf"/>
</dbReference>
<comment type="subunit">
    <text evidence="3">HflC and HflK may interact to form a multimeric complex.</text>
</comment>
<feature type="domain" description="Band 7" evidence="5">
    <location>
        <begin position="69"/>
        <end position="229"/>
    </location>
</feature>
<keyword evidence="6" id="KW-0378">Hydrolase</keyword>
<name>A0A553JTK0_SHEHA</name>
<feature type="compositionally biased region" description="Basic and acidic residues" evidence="4">
    <location>
        <begin position="8"/>
        <end position="26"/>
    </location>
</feature>
<evidence type="ECO:0000256" key="3">
    <source>
        <dbReference type="RuleBase" id="RU364113"/>
    </source>
</evidence>
<comment type="function">
    <text evidence="3">HflC and HflK could encode or regulate a protease.</text>
</comment>
<evidence type="ECO:0000256" key="4">
    <source>
        <dbReference type="SAM" id="MobiDB-lite"/>
    </source>
</evidence>
<keyword evidence="3" id="KW-1133">Transmembrane helix</keyword>
<dbReference type="Gene3D" id="3.30.479.30">
    <property type="entry name" value="Band 7 domain"/>
    <property type="match status" value="1"/>
</dbReference>
<reference evidence="7" key="1">
    <citation type="submission" date="2019-07" db="EMBL/GenBank/DDBJ databases">
        <title>Shewanella sp. YLB-08 draft genomic sequence.</title>
        <authorList>
            <person name="Yu L."/>
        </authorList>
    </citation>
    <scope>NUCLEOTIDE SEQUENCE [LARGE SCALE GENOMIC DNA]</scope>
    <source>
        <strain evidence="7">JCM 20706</strain>
    </source>
</reference>
<dbReference type="RefSeq" id="WP_143562883.1">
    <property type="nucleotide sequence ID" value="NZ_BMPL01000002.1"/>
</dbReference>
<comment type="subcellular location">
    <subcellularLocation>
        <location evidence="1">Membrane</location>
        <topology evidence="1">Single-pass membrane protein</topology>
    </subcellularLocation>
</comment>
<keyword evidence="3" id="KW-0812">Transmembrane</keyword>
<dbReference type="GO" id="GO:0016020">
    <property type="term" value="C:membrane"/>
    <property type="evidence" value="ECO:0007669"/>
    <property type="project" value="UniProtKB-SubCell"/>
</dbReference>
<dbReference type="Proteomes" id="UP000318126">
    <property type="component" value="Unassembled WGS sequence"/>
</dbReference>
<dbReference type="OrthoDB" id="9779595at2"/>
<evidence type="ECO:0000256" key="2">
    <source>
        <dbReference type="ARBA" id="ARBA00006971"/>
    </source>
</evidence>
<dbReference type="PANTHER" id="PTHR42911:SF1">
    <property type="entry name" value="MODULATOR OF FTSH PROTEASE HFLC"/>
    <property type="match status" value="1"/>
</dbReference>
<dbReference type="NCBIfam" id="TIGR01933">
    <property type="entry name" value="hflK"/>
    <property type="match status" value="1"/>
</dbReference>
<dbReference type="GO" id="GO:0008233">
    <property type="term" value="F:peptidase activity"/>
    <property type="evidence" value="ECO:0007669"/>
    <property type="project" value="UniProtKB-KW"/>
</dbReference>
<feature type="region of interest" description="Disordered" evidence="4">
    <location>
        <begin position="336"/>
        <end position="379"/>
    </location>
</feature>
<dbReference type="GO" id="GO:0006508">
    <property type="term" value="P:proteolysis"/>
    <property type="evidence" value="ECO:0007669"/>
    <property type="project" value="UniProtKB-KW"/>
</dbReference>
<dbReference type="EMBL" id="VKGK01000002">
    <property type="protein sequence ID" value="TRY15786.1"/>
    <property type="molecule type" value="Genomic_DNA"/>
</dbReference>
<dbReference type="Pfam" id="PF01145">
    <property type="entry name" value="Band_7"/>
    <property type="match status" value="1"/>
</dbReference>
<dbReference type="CDD" id="cd03404">
    <property type="entry name" value="SPFH_HflK"/>
    <property type="match status" value="1"/>
</dbReference>
<keyword evidence="3" id="KW-0472">Membrane</keyword>
<comment type="caution">
    <text evidence="6">The sequence shown here is derived from an EMBL/GenBank/DDBJ whole genome shotgun (WGS) entry which is preliminary data.</text>
</comment>
<keyword evidence="7" id="KW-1185">Reference proteome</keyword>
<dbReference type="InterPro" id="IPR001107">
    <property type="entry name" value="Band_7"/>
</dbReference>
<feature type="compositionally biased region" description="Basic and acidic residues" evidence="4">
    <location>
        <begin position="369"/>
        <end position="379"/>
    </location>
</feature>
<dbReference type="InterPro" id="IPR020980">
    <property type="entry name" value="Membrane_HflK_N"/>
</dbReference>
<dbReference type="PANTHER" id="PTHR42911">
    <property type="entry name" value="MODULATOR OF FTSH PROTEASE HFLC"/>
    <property type="match status" value="1"/>
</dbReference>
<accession>A0A553JTK0</accession>
<feature type="compositionally biased region" description="Low complexity" evidence="4">
    <location>
        <begin position="347"/>
        <end position="363"/>
    </location>
</feature>
<dbReference type="SMART" id="SM00244">
    <property type="entry name" value="PHB"/>
    <property type="match status" value="1"/>
</dbReference>
<gene>
    <name evidence="6" type="primary">hflK</name>
    <name evidence="6" type="ORF">FN961_02000</name>
</gene>
<feature type="region of interest" description="Disordered" evidence="4">
    <location>
        <begin position="1"/>
        <end position="26"/>
    </location>
</feature>
<dbReference type="AlphaFoldDB" id="A0A553JTK0"/>
<evidence type="ECO:0000313" key="6">
    <source>
        <dbReference type="EMBL" id="TRY15786.1"/>
    </source>
</evidence>
<protein>
    <recommendedName>
        <fullName evidence="3">Protein HflK</fullName>
    </recommendedName>
</protein>
<dbReference type="Pfam" id="PF12221">
    <property type="entry name" value="HflK_N"/>
    <property type="match status" value="1"/>
</dbReference>
<evidence type="ECO:0000313" key="7">
    <source>
        <dbReference type="Proteomes" id="UP000318126"/>
    </source>
</evidence>
<evidence type="ECO:0000259" key="5">
    <source>
        <dbReference type="SMART" id="SM00244"/>
    </source>
</evidence>